<organism evidence="1 2">
    <name type="scientific">Rhodococcus sovatensis</name>
    <dbReference type="NCBI Taxonomy" id="1805840"/>
    <lineage>
        <taxon>Bacteria</taxon>
        <taxon>Bacillati</taxon>
        <taxon>Actinomycetota</taxon>
        <taxon>Actinomycetes</taxon>
        <taxon>Mycobacteriales</taxon>
        <taxon>Nocardiaceae</taxon>
        <taxon>Rhodococcus</taxon>
    </lineage>
</organism>
<accession>A0ABZ2PMX2</accession>
<protein>
    <submittedName>
        <fullName evidence="1">HAD-IIA family hydrolase</fullName>
    </submittedName>
</protein>
<name>A0ABZ2PMX2_9NOCA</name>
<reference evidence="1 2" key="1">
    <citation type="submission" date="2024-03" db="EMBL/GenBank/DDBJ databases">
        <title>Natural products discovery in diverse microorganisms through a two-stage MS feature dereplication strategy.</title>
        <authorList>
            <person name="Zhang R."/>
        </authorList>
    </citation>
    <scope>NUCLEOTIDE SEQUENCE [LARGE SCALE GENOMIC DNA]</scope>
    <source>
        <strain evidence="1 2">18930</strain>
    </source>
</reference>
<proteinExistence type="predicted"/>
<dbReference type="Pfam" id="PF13344">
    <property type="entry name" value="Hydrolase_6"/>
    <property type="match status" value="1"/>
</dbReference>
<dbReference type="GO" id="GO:0016787">
    <property type="term" value="F:hydrolase activity"/>
    <property type="evidence" value="ECO:0007669"/>
    <property type="project" value="UniProtKB-KW"/>
</dbReference>
<dbReference type="Pfam" id="PF13242">
    <property type="entry name" value="Hydrolase_like"/>
    <property type="match status" value="1"/>
</dbReference>
<dbReference type="PANTHER" id="PTHR19288">
    <property type="entry name" value="4-NITROPHENYLPHOSPHATASE-RELATED"/>
    <property type="match status" value="1"/>
</dbReference>
<dbReference type="InterPro" id="IPR036412">
    <property type="entry name" value="HAD-like_sf"/>
</dbReference>
<dbReference type="NCBIfam" id="TIGR01460">
    <property type="entry name" value="HAD-SF-IIA"/>
    <property type="match status" value="1"/>
</dbReference>
<dbReference type="Gene3D" id="3.40.50.1000">
    <property type="entry name" value="HAD superfamily/HAD-like"/>
    <property type="match status" value="2"/>
</dbReference>
<dbReference type="SUPFAM" id="SSF56784">
    <property type="entry name" value="HAD-like"/>
    <property type="match status" value="1"/>
</dbReference>
<keyword evidence="1" id="KW-0378">Hydrolase</keyword>
<evidence type="ECO:0000313" key="1">
    <source>
        <dbReference type="EMBL" id="WXG70450.1"/>
    </source>
</evidence>
<dbReference type="RefSeq" id="WP_338891880.1">
    <property type="nucleotide sequence ID" value="NZ_CP147846.1"/>
</dbReference>
<dbReference type="InterPro" id="IPR023214">
    <property type="entry name" value="HAD_sf"/>
</dbReference>
<dbReference type="PANTHER" id="PTHR19288:SF95">
    <property type="entry name" value="D-GLYCEROL 3-PHOSPHATE PHOSPHATASE"/>
    <property type="match status" value="1"/>
</dbReference>
<sequence>MSTQASTTLRGHHDVLLLDLDGTVYQGKDPIIGAVDALKQGVEKQYFVTNNASRSPSDVAEHLQELGFETSEEFVVTSAQVAARMLSERVPAGSAVVVVGTDALANEISLVGLQPVRSADGEPAAVVQGHNPATDWGILAEATFAIRTGAVWVATNTDATLPTERGLAPGNGSMVASVRTATGVEPLVAGKPAAPIMQDAIRLSGAERPLVVGDRLDTDIAGATATEIPSLLVLTGVSSALDAVRAVKSERPTHIGFDLDVLNLPAARSVVGQKDGWTGSVTDGVLTLHYAGHDTADTLDGLLVAAATAWQDTAEWTAVRVQGVGTDVLRELLTR</sequence>
<evidence type="ECO:0000313" key="2">
    <source>
        <dbReference type="Proteomes" id="UP001432000"/>
    </source>
</evidence>
<gene>
    <name evidence="1" type="ORF">WDS16_08120</name>
</gene>
<keyword evidence="2" id="KW-1185">Reference proteome</keyword>
<dbReference type="Proteomes" id="UP001432000">
    <property type="component" value="Chromosome"/>
</dbReference>
<dbReference type="InterPro" id="IPR006357">
    <property type="entry name" value="HAD-SF_hydro_IIA"/>
</dbReference>
<dbReference type="EMBL" id="CP147846">
    <property type="protein sequence ID" value="WXG70450.1"/>
    <property type="molecule type" value="Genomic_DNA"/>
</dbReference>